<dbReference type="SUPFAM" id="SSF52343">
    <property type="entry name" value="Ferredoxin reductase-like, C-terminal NADP-linked domain"/>
    <property type="match status" value="1"/>
</dbReference>
<feature type="transmembrane region" description="Helical" evidence="9">
    <location>
        <begin position="36"/>
        <end position="59"/>
    </location>
</feature>
<feature type="compositionally biased region" description="Basic and acidic residues" evidence="8">
    <location>
        <begin position="644"/>
        <end position="655"/>
    </location>
</feature>
<evidence type="ECO:0000256" key="3">
    <source>
        <dbReference type="ARBA" id="ARBA00022982"/>
    </source>
</evidence>
<keyword evidence="4 9" id="KW-1133">Transmembrane helix</keyword>
<dbReference type="InterPro" id="IPR039261">
    <property type="entry name" value="FNR_nucleotide-bd"/>
</dbReference>
<dbReference type="InterPro" id="IPR017927">
    <property type="entry name" value="FAD-bd_FR_type"/>
</dbReference>
<accession>A0A9P6U8B6</accession>
<feature type="transmembrane region" description="Helical" evidence="9">
    <location>
        <begin position="167"/>
        <end position="188"/>
    </location>
</feature>
<comment type="caution">
    <text evidence="12">The sequence shown here is derived from an EMBL/GenBank/DDBJ whole genome shotgun (WGS) entry which is preliminary data.</text>
</comment>
<feature type="domain" description="FAD-binding FR-type" evidence="11">
    <location>
        <begin position="224"/>
        <end position="346"/>
    </location>
</feature>
<dbReference type="Pfam" id="PF08030">
    <property type="entry name" value="NAD_binding_6"/>
    <property type="match status" value="1"/>
</dbReference>
<feature type="region of interest" description="Disordered" evidence="8">
    <location>
        <begin position="595"/>
        <end position="625"/>
    </location>
</feature>
<feature type="region of interest" description="Disordered" evidence="8">
    <location>
        <begin position="644"/>
        <end position="694"/>
    </location>
</feature>
<dbReference type="InterPro" id="IPR017938">
    <property type="entry name" value="Riboflavin_synthase-like_b-brl"/>
</dbReference>
<feature type="compositionally biased region" description="Acidic residues" evidence="8">
    <location>
        <begin position="669"/>
        <end position="683"/>
    </location>
</feature>
<evidence type="ECO:0000256" key="9">
    <source>
        <dbReference type="SAM" id="Phobius"/>
    </source>
</evidence>
<evidence type="ECO:0000313" key="13">
    <source>
        <dbReference type="Proteomes" id="UP000807716"/>
    </source>
</evidence>
<feature type="transmembrane region" description="Helical" evidence="9">
    <location>
        <begin position="134"/>
        <end position="155"/>
    </location>
</feature>
<evidence type="ECO:0000256" key="2">
    <source>
        <dbReference type="ARBA" id="ARBA00022692"/>
    </source>
</evidence>
<feature type="compositionally biased region" description="Polar residues" evidence="8">
    <location>
        <begin position="613"/>
        <end position="625"/>
    </location>
</feature>
<dbReference type="Gene3D" id="3.40.50.80">
    <property type="entry name" value="Nucleotide-binding domain of ferredoxin-NADP reductase (FNR) module"/>
    <property type="match status" value="2"/>
</dbReference>
<evidence type="ECO:0000259" key="11">
    <source>
        <dbReference type="PROSITE" id="PS51384"/>
    </source>
</evidence>
<dbReference type="SUPFAM" id="SSF63380">
    <property type="entry name" value="Riboflavin synthase domain-like"/>
    <property type="match status" value="1"/>
</dbReference>
<evidence type="ECO:0000256" key="7">
    <source>
        <dbReference type="ARBA" id="ARBA00023136"/>
    </source>
</evidence>
<evidence type="ECO:0000256" key="1">
    <source>
        <dbReference type="ARBA" id="ARBA00004141"/>
    </source>
</evidence>
<dbReference type="GO" id="GO:0043020">
    <property type="term" value="C:NADPH oxidase complex"/>
    <property type="evidence" value="ECO:0007669"/>
    <property type="project" value="TreeGrafter"/>
</dbReference>
<dbReference type="GO" id="GO:0016175">
    <property type="term" value="F:superoxide-generating NAD(P)H oxidase activity"/>
    <property type="evidence" value="ECO:0007669"/>
    <property type="project" value="TreeGrafter"/>
</dbReference>
<feature type="region of interest" description="Disordered" evidence="8">
    <location>
        <begin position="479"/>
        <end position="523"/>
    </location>
</feature>
<evidence type="ECO:0000313" key="12">
    <source>
        <dbReference type="EMBL" id="KAG0263527.1"/>
    </source>
</evidence>
<dbReference type="InterPro" id="IPR050369">
    <property type="entry name" value="RBOH/FRE"/>
</dbReference>
<dbReference type="Proteomes" id="UP000807716">
    <property type="component" value="Unassembled WGS sequence"/>
</dbReference>
<dbReference type="InterPro" id="IPR013130">
    <property type="entry name" value="Fe3_Rdtase_TM_dom"/>
</dbReference>
<dbReference type="OrthoDB" id="167398at2759"/>
<proteinExistence type="predicted"/>
<evidence type="ECO:0000256" key="5">
    <source>
        <dbReference type="ARBA" id="ARBA00023002"/>
    </source>
</evidence>
<evidence type="ECO:0000256" key="8">
    <source>
        <dbReference type="SAM" id="MobiDB-lite"/>
    </source>
</evidence>
<evidence type="ECO:0000256" key="6">
    <source>
        <dbReference type="ARBA" id="ARBA00023065"/>
    </source>
</evidence>
<dbReference type="EMBL" id="JAAAJB010000159">
    <property type="protein sequence ID" value="KAG0263527.1"/>
    <property type="molecule type" value="Genomic_DNA"/>
</dbReference>
<keyword evidence="2 9" id="KW-0812">Transmembrane</keyword>
<keyword evidence="13" id="KW-1185">Reference proteome</keyword>
<gene>
    <name evidence="12" type="ORF">DFQ27_001687</name>
</gene>
<dbReference type="AlphaFoldDB" id="A0A9P6U8B6"/>
<keyword evidence="5" id="KW-0560">Oxidoreductase</keyword>
<keyword evidence="7 9" id="KW-0472">Membrane</keyword>
<dbReference type="InterPro" id="IPR013121">
    <property type="entry name" value="Fe_red_NAD-bd_6"/>
</dbReference>
<sequence length="758" mass="86033">MLTKLKASLLLLHLAVFVYGFQLQRLDSELSNINRIGWSIYFSRGAALCLAMDMVLIMIPACRKLLSLLARLTHALFGWGQGSVSEGSYSSMVLFHKYMAVYIAVFTGIHLGGHCINFFRLQILGFGSMWSYHFGTWAGLTGYGMLILLGAMFATAHRRIRRPKFEVFWYTHHLFVVVMVLFSFHAYGCFVKTNDGVCRGYGSWRYVVVATSLYGLDRALRYLDSRRAIPLISATAHPGGALELCFRPPLHLQRYHPGQHLYLNIPTLSKYQWHPFTITSSPIESTMTLDIRQDGDWTCALGEALGYGRSSINDRRPYLDQSVVVDDPAVLPRIRVDGPYGGLRRDVLDFDHAVLIGTGTGITTFSGILRHIWFRHQITQNSRLKSLDLYWVTRDTKRLDWFKSLFSMDKTLELFRMGLIRIHIYFTAPSVLVTTTPSSSTTSDLLEGHNTHRMMDNKINSKRRAKAIFLEQLVRSTRTSFPRQAQEQDRETAAAWTIQMDDNRNPRRHSYSDDEDDDAEEHDELLSPRSLFQGDQLLPRGSTVSNISLSTLKSPPQVRSPALHQSIVPSSTFTPSTTSTTTTTVAKTSNTTVGCGVTTTAEREGEDDEDDTISGSNGILGQNNIHFGRPRFHRILRDLKSTIGRERQQQQHERQQQSLRHHPGNDDHDHEDEDDEHSDEDEAGDSRDPPSHAYRSSWSLWPPLRRGKGHHHQLQAGFAQSQIQVGVFYSGSPALAKMLERECQQHSDEQTRFVFVTE</sequence>
<feature type="transmembrane region" description="Helical" evidence="9">
    <location>
        <begin position="99"/>
        <end position="119"/>
    </location>
</feature>
<dbReference type="Pfam" id="PF08022">
    <property type="entry name" value="FAD_binding_8"/>
    <property type="match status" value="1"/>
</dbReference>
<dbReference type="CDD" id="cd06186">
    <property type="entry name" value="NOX_Duox_like_FAD_NADP"/>
    <property type="match status" value="1"/>
</dbReference>
<name>A0A9P6U8B6_9FUNG</name>
<dbReference type="Pfam" id="PF01794">
    <property type="entry name" value="Ferric_reduct"/>
    <property type="match status" value="1"/>
</dbReference>
<dbReference type="InterPro" id="IPR013112">
    <property type="entry name" value="FAD-bd_8"/>
</dbReference>
<keyword evidence="10" id="KW-0732">Signal</keyword>
<dbReference type="SFLD" id="SFLDG01168">
    <property type="entry name" value="Ferric_reductase_subgroup_(FRE"/>
    <property type="match status" value="1"/>
</dbReference>
<keyword evidence="6" id="KW-0813">Transport</keyword>
<comment type="subcellular location">
    <subcellularLocation>
        <location evidence="1">Membrane</location>
        <topology evidence="1">Multi-pass membrane protein</topology>
    </subcellularLocation>
</comment>
<dbReference type="GO" id="GO:0006811">
    <property type="term" value="P:monoatomic ion transport"/>
    <property type="evidence" value="ECO:0007669"/>
    <property type="project" value="UniProtKB-KW"/>
</dbReference>
<dbReference type="PROSITE" id="PS51384">
    <property type="entry name" value="FAD_FR"/>
    <property type="match status" value="1"/>
</dbReference>
<keyword evidence="6" id="KW-0406">Ion transport</keyword>
<dbReference type="PANTHER" id="PTHR11972:SF39">
    <property type="entry name" value="FAD-BINDING FR-TYPE DOMAIN-CONTAINING PROTEIN"/>
    <property type="match status" value="1"/>
</dbReference>
<feature type="compositionally biased region" description="Acidic residues" evidence="8">
    <location>
        <begin position="513"/>
        <end position="523"/>
    </location>
</feature>
<evidence type="ECO:0000256" key="10">
    <source>
        <dbReference type="SAM" id="SignalP"/>
    </source>
</evidence>
<keyword evidence="3" id="KW-0249">Electron transport</keyword>
<protein>
    <recommendedName>
        <fullName evidence="11">FAD-binding FR-type domain-containing protein</fullName>
    </recommendedName>
</protein>
<dbReference type="SFLD" id="SFLDS00052">
    <property type="entry name" value="Ferric_Reductase_Domain"/>
    <property type="match status" value="1"/>
</dbReference>
<reference evidence="12" key="1">
    <citation type="journal article" date="2020" name="Fungal Divers.">
        <title>Resolving the Mortierellaceae phylogeny through synthesis of multi-gene phylogenetics and phylogenomics.</title>
        <authorList>
            <person name="Vandepol N."/>
            <person name="Liber J."/>
            <person name="Desiro A."/>
            <person name="Na H."/>
            <person name="Kennedy M."/>
            <person name="Barry K."/>
            <person name="Grigoriev I.V."/>
            <person name="Miller A.N."/>
            <person name="O'Donnell K."/>
            <person name="Stajich J.E."/>
            <person name="Bonito G."/>
        </authorList>
    </citation>
    <scope>NUCLEOTIDE SEQUENCE</scope>
    <source>
        <strain evidence="12">BC1065</strain>
    </source>
</reference>
<feature type="signal peptide" evidence="10">
    <location>
        <begin position="1"/>
        <end position="20"/>
    </location>
</feature>
<dbReference type="Gene3D" id="2.40.30.10">
    <property type="entry name" value="Translation factors"/>
    <property type="match status" value="1"/>
</dbReference>
<evidence type="ECO:0000256" key="4">
    <source>
        <dbReference type="ARBA" id="ARBA00022989"/>
    </source>
</evidence>
<feature type="chain" id="PRO_5040126080" description="FAD-binding FR-type domain-containing protein" evidence="10">
    <location>
        <begin position="21"/>
        <end position="758"/>
    </location>
</feature>
<dbReference type="GO" id="GO:0042554">
    <property type="term" value="P:superoxide anion generation"/>
    <property type="evidence" value="ECO:0007669"/>
    <property type="project" value="TreeGrafter"/>
</dbReference>
<organism evidence="12 13">
    <name type="scientific">Actinomortierella ambigua</name>
    <dbReference type="NCBI Taxonomy" id="1343610"/>
    <lineage>
        <taxon>Eukaryota</taxon>
        <taxon>Fungi</taxon>
        <taxon>Fungi incertae sedis</taxon>
        <taxon>Mucoromycota</taxon>
        <taxon>Mortierellomycotina</taxon>
        <taxon>Mortierellomycetes</taxon>
        <taxon>Mortierellales</taxon>
        <taxon>Mortierellaceae</taxon>
        <taxon>Actinomortierella</taxon>
    </lineage>
</organism>
<dbReference type="PANTHER" id="PTHR11972">
    <property type="entry name" value="NADPH OXIDASE"/>
    <property type="match status" value="1"/>
</dbReference>
<dbReference type="GO" id="GO:0006952">
    <property type="term" value="P:defense response"/>
    <property type="evidence" value="ECO:0007669"/>
    <property type="project" value="TreeGrafter"/>
</dbReference>